<dbReference type="PANTHER" id="PTHR43298:SF2">
    <property type="entry name" value="FMN_FAD EXPORTER YEEO-RELATED"/>
    <property type="match status" value="1"/>
</dbReference>
<evidence type="ECO:0000256" key="8">
    <source>
        <dbReference type="ARBA" id="ARBA00023136"/>
    </source>
</evidence>
<evidence type="ECO:0000256" key="2">
    <source>
        <dbReference type="ARBA" id="ARBA00022448"/>
    </source>
</evidence>
<proteinExistence type="predicted"/>
<feature type="transmembrane region" description="Helical" evidence="10">
    <location>
        <begin position="156"/>
        <end position="176"/>
    </location>
</feature>
<feature type="transmembrane region" description="Helical" evidence="10">
    <location>
        <begin position="406"/>
        <end position="429"/>
    </location>
</feature>
<evidence type="ECO:0000313" key="11">
    <source>
        <dbReference type="EMBL" id="WKD49186.1"/>
    </source>
</evidence>
<gene>
    <name evidence="11" type="ORF">M8T91_14980</name>
</gene>
<evidence type="ECO:0000256" key="9">
    <source>
        <dbReference type="ARBA" id="ARBA00031636"/>
    </source>
</evidence>
<dbReference type="InterPro" id="IPR002528">
    <property type="entry name" value="MATE_fam"/>
</dbReference>
<keyword evidence="8 10" id="KW-0472">Membrane</keyword>
<feature type="transmembrane region" description="Helical" evidence="10">
    <location>
        <begin position="84"/>
        <end position="107"/>
    </location>
</feature>
<protein>
    <recommendedName>
        <fullName evidence="9">Multidrug-efflux transporter</fullName>
    </recommendedName>
</protein>
<keyword evidence="7" id="KW-0406">Ion transport</keyword>
<organism evidence="11 12">
    <name type="scientific">Microbulbifer spongiae</name>
    <dbReference type="NCBI Taxonomy" id="2944933"/>
    <lineage>
        <taxon>Bacteria</taxon>
        <taxon>Pseudomonadati</taxon>
        <taxon>Pseudomonadota</taxon>
        <taxon>Gammaproteobacteria</taxon>
        <taxon>Cellvibrionales</taxon>
        <taxon>Microbulbiferaceae</taxon>
        <taxon>Microbulbifer</taxon>
    </lineage>
</organism>
<keyword evidence="5 10" id="KW-0812">Transmembrane</keyword>
<dbReference type="EMBL" id="CP098023">
    <property type="protein sequence ID" value="WKD49186.1"/>
    <property type="molecule type" value="Genomic_DNA"/>
</dbReference>
<feature type="transmembrane region" description="Helical" evidence="10">
    <location>
        <begin position="127"/>
        <end position="144"/>
    </location>
</feature>
<evidence type="ECO:0000256" key="7">
    <source>
        <dbReference type="ARBA" id="ARBA00023065"/>
    </source>
</evidence>
<feature type="transmembrane region" description="Helical" evidence="10">
    <location>
        <begin position="309"/>
        <end position="328"/>
    </location>
</feature>
<evidence type="ECO:0000256" key="4">
    <source>
        <dbReference type="ARBA" id="ARBA00022475"/>
    </source>
</evidence>
<feature type="transmembrane region" description="Helical" evidence="10">
    <location>
        <begin position="348"/>
        <end position="368"/>
    </location>
</feature>
<dbReference type="Proteomes" id="UP001321520">
    <property type="component" value="Chromosome"/>
</dbReference>
<dbReference type="RefSeq" id="WP_301414976.1">
    <property type="nucleotide sequence ID" value="NZ_CP098023.1"/>
</dbReference>
<keyword evidence="6 10" id="KW-1133">Transmembrane helix</keyword>
<dbReference type="InterPro" id="IPR048279">
    <property type="entry name" value="MdtK-like"/>
</dbReference>
<dbReference type="NCBIfam" id="TIGR00797">
    <property type="entry name" value="matE"/>
    <property type="match status" value="1"/>
</dbReference>
<accession>A0ABY9EB71</accession>
<dbReference type="PANTHER" id="PTHR43298">
    <property type="entry name" value="MULTIDRUG RESISTANCE PROTEIN NORM-RELATED"/>
    <property type="match status" value="1"/>
</dbReference>
<dbReference type="PIRSF" id="PIRSF006603">
    <property type="entry name" value="DinF"/>
    <property type="match status" value="1"/>
</dbReference>
<feature type="transmembrane region" description="Helical" evidence="10">
    <location>
        <begin position="12"/>
        <end position="33"/>
    </location>
</feature>
<evidence type="ECO:0000256" key="3">
    <source>
        <dbReference type="ARBA" id="ARBA00022449"/>
    </source>
</evidence>
<evidence type="ECO:0000256" key="1">
    <source>
        <dbReference type="ARBA" id="ARBA00004429"/>
    </source>
</evidence>
<feature type="transmembrane region" description="Helical" evidence="10">
    <location>
        <begin position="380"/>
        <end position="400"/>
    </location>
</feature>
<keyword evidence="3" id="KW-0050">Antiport</keyword>
<feature type="transmembrane region" description="Helical" evidence="10">
    <location>
        <begin position="39"/>
        <end position="64"/>
    </location>
</feature>
<dbReference type="Pfam" id="PF01554">
    <property type="entry name" value="MatE"/>
    <property type="match status" value="2"/>
</dbReference>
<reference evidence="11 12" key="1">
    <citation type="submission" date="2022-05" db="EMBL/GenBank/DDBJ databases">
        <title>Microbulbifer sp. nov., isolated from sponge.</title>
        <authorList>
            <person name="Gao L."/>
        </authorList>
    </citation>
    <scope>NUCLEOTIDE SEQUENCE [LARGE SCALE GENOMIC DNA]</scope>
    <source>
        <strain evidence="11 12">MI-G</strain>
    </source>
</reference>
<keyword evidence="12" id="KW-1185">Reference proteome</keyword>
<keyword evidence="2" id="KW-0813">Transport</keyword>
<keyword evidence="4" id="KW-1003">Cell membrane</keyword>
<name>A0ABY9EB71_9GAMM</name>
<sequence>MQRFKTIITRALPLVIALGSSLITVFIDLAMLGALGDSAIAGVGLSGFLNTLILAVMLGIVPAVQGLTARGKGQGMEPDKLLRILHSGLLLAVVLGLPMLIICYSVMPYVYGRLASAPGIVEQGLPYLQVLLLAIVAQGMLNSFDGYWNGQGKIKWFMLVLLLINCLKLLGNFILIEGNWGAPALGTKGAALATVIALYSGVLCYLLITIVQTRKVFLSSMVVDQNQLMTLGRIALPVTFQQGLFSLGSVVMFWIYGLIGAAEMAAATVLIRTSMVLLVFASALGKVLATLASNSLGSSHPDDAMQWGWDVTLLGVLGISTLGAPLLFFPEQFLALFLNDVATVQLAIVPVQVIAATTGVVGISFILSNTLFSVGYGKKVALVSFLLRWCLFIPVAWVMVVHLQLGLLQVWVAQTLYGLLLVIILLQMWRAGAWQKKTL</sequence>
<feature type="transmembrane region" description="Helical" evidence="10">
    <location>
        <begin position="191"/>
        <end position="213"/>
    </location>
</feature>
<evidence type="ECO:0000256" key="5">
    <source>
        <dbReference type="ARBA" id="ARBA00022692"/>
    </source>
</evidence>
<feature type="transmembrane region" description="Helical" evidence="10">
    <location>
        <begin position="265"/>
        <end position="288"/>
    </location>
</feature>
<evidence type="ECO:0000313" key="12">
    <source>
        <dbReference type="Proteomes" id="UP001321520"/>
    </source>
</evidence>
<evidence type="ECO:0000256" key="6">
    <source>
        <dbReference type="ARBA" id="ARBA00022989"/>
    </source>
</evidence>
<comment type="subcellular location">
    <subcellularLocation>
        <location evidence="1">Cell inner membrane</location>
        <topology evidence="1">Multi-pass membrane protein</topology>
    </subcellularLocation>
</comment>
<evidence type="ECO:0000256" key="10">
    <source>
        <dbReference type="SAM" id="Phobius"/>
    </source>
</evidence>
<dbReference type="InterPro" id="IPR050222">
    <property type="entry name" value="MATE_MdtK"/>
</dbReference>
<feature type="transmembrane region" description="Helical" evidence="10">
    <location>
        <begin position="234"/>
        <end position="259"/>
    </location>
</feature>